<evidence type="ECO:0000313" key="3">
    <source>
        <dbReference type="Proteomes" id="UP000298652"/>
    </source>
</evidence>
<accession>A0A4U6W707</accession>
<feature type="signal peptide" evidence="1">
    <location>
        <begin position="1"/>
        <end position="15"/>
    </location>
</feature>
<name>A0A4U6W707_SETVI</name>
<organism evidence="2 3">
    <name type="scientific">Setaria viridis</name>
    <name type="common">Green bristlegrass</name>
    <name type="synonym">Setaria italica subsp. viridis</name>
    <dbReference type="NCBI Taxonomy" id="4556"/>
    <lineage>
        <taxon>Eukaryota</taxon>
        <taxon>Viridiplantae</taxon>
        <taxon>Streptophyta</taxon>
        <taxon>Embryophyta</taxon>
        <taxon>Tracheophyta</taxon>
        <taxon>Spermatophyta</taxon>
        <taxon>Magnoliopsida</taxon>
        <taxon>Liliopsida</taxon>
        <taxon>Poales</taxon>
        <taxon>Poaceae</taxon>
        <taxon>PACMAD clade</taxon>
        <taxon>Panicoideae</taxon>
        <taxon>Panicodae</taxon>
        <taxon>Paniceae</taxon>
        <taxon>Cenchrinae</taxon>
        <taxon>Setaria</taxon>
    </lineage>
</organism>
<evidence type="ECO:0000313" key="2">
    <source>
        <dbReference type="EMBL" id="TKW38211.1"/>
    </source>
</evidence>
<feature type="chain" id="PRO_5020720422" evidence="1">
    <location>
        <begin position="16"/>
        <end position="36"/>
    </location>
</feature>
<sequence length="36" mass="3920">MVKLLHACVLLSIMAARIYRGITVSGQTGNMACFSY</sequence>
<dbReference type="Proteomes" id="UP000298652">
    <property type="component" value="Chromosome 1"/>
</dbReference>
<proteinExistence type="predicted"/>
<dbReference type="AlphaFoldDB" id="A0A4U6W707"/>
<keyword evidence="3" id="KW-1185">Reference proteome</keyword>
<dbReference type="Gramene" id="TKW38211">
    <property type="protein sequence ID" value="TKW38211"/>
    <property type="gene ID" value="SEVIR_1G098950v2"/>
</dbReference>
<reference evidence="2" key="1">
    <citation type="submission" date="2019-03" db="EMBL/GenBank/DDBJ databases">
        <title>WGS assembly of Setaria viridis.</title>
        <authorList>
            <person name="Huang P."/>
            <person name="Jenkins J."/>
            <person name="Grimwood J."/>
            <person name="Barry K."/>
            <person name="Healey A."/>
            <person name="Mamidi S."/>
            <person name="Sreedasyam A."/>
            <person name="Shu S."/>
            <person name="Feldman M."/>
            <person name="Wu J."/>
            <person name="Yu Y."/>
            <person name="Chen C."/>
            <person name="Johnson J."/>
            <person name="Rokhsar D."/>
            <person name="Baxter I."/>
            <person name="Schmutz J."/>
            <person name="Brutnell T."/>
            <person name="Kellogg E."/>
        </authorList>
    </citation>
    <scope>NUCLEOTIDE SEQUENCE [LARGE SCALE GENOMIC DNA]</scope>
</reference>
<dbReference type="EMBL" id="CM016552">
    <property type="protein sequence ID" value="TKW38211.1"/>
    <property type="molecule type" value="Genomic_DNA"/>
</dbReference>
<evidence type="ECO:0000256" key="1">
    <source>
        <dbReference type="SAM" id="SignalP"/>
    </source>
</evidence>
<protein>
    <submittedName>
        <fullName evidence="2">Uncharacterized protein</fullName>
    </submittedName>
</protein>
<gene>
    <name evidence="2" type="ORF">SEVIR_1G098950v2</name>
</gene>
<keyword evidence="1" id="KW-0732">Signal</keyword>